<dbReference type="InterPro" id="IPR011047">
    <property type="entry name" value="Quinoprotein_ADH-like_sf"/>
</dbReference>
<dbReference type="SUPFAM" id="SSF50998">
    <property type="entry name" value="Quinoprotein alcohol dehydrogenase-like"/>
    <property type="match status" value="1"/>
</dbReference>
<keyword evidence="4" id="KW-1185">Reference proteome</keyword>
<dbReference type="PANTHER" id="PTHR34512">
    <property type="entry name" value="CELL SURFACE PROTEIN"/>
    <property type="match status" value="1"/>
</dbReference>
<dbReference type="PANTHER" id="PTHR34512:SF30">
    <property type="entry name" value="OUTER MEMBRANE PROTEIN ASSEMBLY FACTOR BAMB"/>
    <property type="match status" value="1"/>
</dbReference>
<dbReference type="RefSeq" id="WP_177170765.1">
    <property type="nucleotide sequence ID" value="NZ_FOJA01000001.1"/>
</dbReference>
<organism evidence="3 4">
    <name type="scientific">Halobacterium jilantaiense</name>
    <dbReference type="NCBI Taxonomy" id="355548"/>
    <lineage>
        <taxon>Archaea</taxon>
        <taxon>Methanobacteriati</taxon>
        <taxon>Methanobacteriota</taxon>
        <taxon>Stenosarchaea group</taxon>
        <taxon>Halobacteria</taxon>
        <taxon>Halobacteriales</taxon>
        <taxon>Halobacteriaceae</taxon>
        <taxon>Halobacterium</taxon>
    </lineage>
</organism>
<dbReference type="InterPro" id="IPR015943">
    <property type="entry name" value="WD40/YVTN_repeat-like_dom_sf"/>
</dbReference>
<dbReference type="InterPro" id="IPR002372">
    <property type="entry name" value="PQQ_rpt_dom"/>
</dbReference>
<evidence type="ECO:0000256" key="1">
    <source>
        <dbReference type="SAM" id="MobiDB-lite"/>
    </source>
</evidence>
<protein>
    <submittedName>
        <fullName evidence="3">WD-40 repeat-containing protein</fullName>
    </submittedName>
</protein>
<evidence type="ECO:0000313" key="3">
    <source>
        <dbReference type="EMBL" id="SEV99082.1"/>
    </source>
</evidence>
<feature type="domain" description="Pyrrolo-quinoline quinone repeat" evidence="2">
    <location>
        <begin position="68"/>
        <end position="161"/>
    </location>
</feature>
<dbReference type="InterPro" id="IPR018391">
    <property type="entry name" value="PQQ_b-propeller_rpt"/>
</dbReference>
<dbReference type="EMBL" id="FOJA01000001">
    <property type="protein sequence ID" value="SEV99082.1"/>
    <property type="molecule type" value="Genomic_DNA"/>
</dbReference>
<dbReference type="STRING" id="355548.SAMN04487945_0776"/>
<dbReference type="Proteomes" id="UP000198518">
    <property type="component" value="Unassembled WGS sequence"/>
</dbReference>
<evidence type="ECO:0000313" key="4">
    <source>
        <dbReference type="Proteomes" id="UP000198518"/>
    </source>
</evidence>
<dbReference type="Gene3D" id="2.40.10.480">
    <property type="match status" value="1"/>
</dbReference>
<feature type="domain" description="Pyrrolo-quinoline quinone repeat" evidence="2">
    <location>
        <begin position="177"/>
        <end position="371"/>
    </location>
</feature>
<accession>A0A1I0ND24</accession>
<evidence type="ECO:0000259" key="2">
    <source>
        <dbReference type="Pfam" id="PF13360"/>
    </source>
</evidence>
<dbReference type="Gene3D" id="2.130.10.10">
    <property type="entry name" value="YVTN repeat-like/Quinoprotein amine dehydrogenase"/>
    <property type="match status" value="1"/>
</dbReference>
<dbReference type="Pfam" id="PF13360">
    <property type="entry name" value="PQQ_2"/>
    <property type="match status" value="2"/>
</dbReference>
<gene>
    <name evidence="3" type="ORF">SAMN04487945_0776</name>
</gene>
<proteinExistence type="predicted"/>
<feature type="region of interest" description="Disordered" evidence="1">
    <location>
        <begin position="36"/>
        <end position="59"/>
    </location>
</feature>
<name>A0A1I0ND24_9EURY</name>
<dbReference type="SMART" id="SM00564">
    <property type="entry name" value="PQQ"/>
    <property type="match status" value="7"/>
</dbReference>
<reference evidence="3 4" key="1">
    <citation type="submission" date="2016-10" db="EMBL/GenBank/DDBJ databases">
        <authorList>
            <person name="de Groot N.N."/>
        </authorList>
    </citation>
    <scope>NUCLEOTIDE SEQUENCE [LARGE SCALE GENOMIC DNA]</scope>
    <source>
        <strain evidence="3 4">CGMCC 1.5337</strain>
    </source>
</reference>
<sequence length="413" mass="44181">METALHSQVVNRRRVLTAAAVGASSLAGCLSVFSSSRRDRPLPETPTGTWPQHGADGANSFAPNVSAPPRGNVAWTSKAFTRWRPVVSDGTVYLTNFDPSKDGSVFALDAQDGTEQWRTTLDASGENGMALVDDRLVVAYDTTLVALDRQSGERIWTETTNGLKFSELLVADDATGTILLASEDGIEAFGAANGEQHWESDVVRGLSLAPAVAGERVFAVGEIDGAPSLAAISLADGSERWQTELTDHPWSVPPVVTESGVVVDDDGTLVVYDPETGERRRELFTFTHENGVHDIVGLGTANGTVFAASYGGVVAVDAETGAEQWYRDRPESKSELCVGSQTVVLPLSDPSFASNQTTISALDRETGEMRWYWDFGRSPNVIVPPVMVDDAVFFTASDMDSLAVLGDVPPLED</sequence>
<dbReference type="AlphaFoldDB" id="A0A1I0ND24"/>